<gene>
    <name evidence="2" type="ORF">GC093_02570</name>
</gene>
<dbReference type="InterPro" id="IPR004843">
    <property type="entry name" value="Calcineurin-like_PHP"/>
</dbReference>
<keyword evidence="3" id="KW-1185">Reference proteome</keyword>
<comment type="caution">
    <text evidence="2">The sequence shown here is derived from an EMBL/GenBank/DDBJ whole genome shotgun (WGS) entry which is preliminary data.</text>
</comment>
<evidence type="ECO:0000259" key="1">
    <source>
        <dbReference type="Pfam" id="PF00149"/>
    </source>
</evidence>
<protein>
    <recommendedName>
        <fullName evidence="1">Calcineurin-like phosphoesterase domain-containing protein</fullName>
    </recommendedName>
</protein>
<proteinExistence type="predicted"/>
<evidence type="ECO:0000313" key="2">
    <source>
        <dbReference type="EMBL" id="NOU92120.1"/>
    </source>
</evidence>
<dbReference type="InterPro" id="IPR029052">
    <property type="entry name" value="Metallo-depent_PP-like"/>
</dbReference>
<dbReference type="SUPFAM" id="SSF56300">
    <property type="entry name" value="Metallo-dependent phosphatases"/>
    <property type="match status" value="1"/>
</dbReference>
<organism evidence="2 3">
    <name type="scientific">Paenibacillus foliorum</name>
    <dbReference type="NCBI Taxonomy" id="2654974"/>
    <lineage>
        <taxon>Bacteria</taxon>
        <taxon>Bacillati</taxon>
        <taxon>Bacillota</taxon>
        <taxon>Bacilli</taxon>
        <taxon>Bacillales</taxon>
        <taxon>Paenibacillaceae</taxon>
        <taxon>Paenibacillus</taxon>
    </lineage>
</organism>
<dbReference type="Proteomes" id="UP000641588">
    <property type="component" value="Unassembled WGS sequence"/>
</dbReference>
<accession>A0A972GLA6</accession>
<dbReference type="Pfam" id="PF00149">
    <property type="entry name" value="Metallophos"/>
    <property type="match status" value="1"/>
</dbReference>
<dbReference type="AlphaFoldDB" id="A0A972GLA6"/>
<dbReference type="EMBL" id="WHOD01000009">
    <property type="protein sequence ID" value="NOU92120.1"/>
    <property type="molecule type" value="Genomic_DNA"/>
</dbReference>
<sequence>MAKPEISASGHSIFIFQLQLYKPVIIKVFEAIICSVLLSPYNFYHRLVERARRGAQQGLCQMVYLPFIVKVISVISSLARCLMKIAVFTDLHSISPQERLTGQREKRSFFADSWPSFRNLNGLLQQEAPDLAICLGDMVDWYSDENRDFALELLNQLPCPWLAVPGNHDYESYAYETDRVRSISAVEGYEAAVKGWKERGIELHNRYLDLGHTGLVLLDSARSGVPEGTKEWLGELKNRHSRQLLFTHVPLDVPETREYILSVDSKRNLNKYVQSHSPWLFQDGLQEEMNHIFTGHLHFPGDLQVSDTVRMHMLGMAITDLRRPERPASACIIELEHDAIEIRRISL</sequence>
<dbReference type="Gene3D" id="3.60.21.10">
    <property type="match status" value="1"/>
</dbReference>
<name>A0A972GLA6_9BACL</name>
<reference evidence="2" key="1">
    <citation type="submission" date="2019-10" db="EMBL/GenBank/DDBJ databases">
        <title>Description of Paenibacillus glebae sp. nov.</title>
        <authorList>
            <person name="Carlier A."/>
            <person name="Qi S."/>
        </authorList>
    </citation>
    <scope>NUCLEOTIDE SEQUENCE</scope>
    <source>
        <strain evidence="2">LMG 31456</strain>
    </source>
</reference>
<evidence type="ECO:0000313" key="3">
    <source>
        <dbReference type="Proteomes" id="UP000641588"/>
    </source>
</evidence>
<feature type="domain" description="Calcineurin-like phosphoesterase" evidence="1">
    <location>
        <begin position="83"/>
        <end position="298"/>
    </location>
</feature>
<dbReference type="GO" id="GO:0016787">
    <property type="term" value="F:hydrolase activity"/>
    <property type="evidence" value="ECO:0007669"/>
    <property type="project" value="InterPro"/>
</dbReference>